<evidence type="ECO:0000256" key="5">
    <source>
        <dbReference type="ARBA" id="ARBA00022771"/>
    </source>
</evidence>
<evidence type="ECO:0000313" key="14">
    <source>
        <dbReference type="Proteomes" id="UP000695026"/>
    </source>
</evidence>
<evidence type="ECO:0000256" key="8">
    <source>
        <dbReference type="ARBA" id="ARBA00023306"/>
    </source>
</evidence>
<dbReference type="InterPro" id="IPR051590">
    <property type="entry name" value="Replication_Regulatory_Kinase"/>
</dbReference>
<evidence type="ECO:0000256" key="4">
    <source>
        <dbReference type="ARBA" id="ARBA00022737"/>
    </source>
</evidence>
<keyword evidence="5 11" id="KW-0863">Zinc-finger</keyword>
<evidence type="ECO:0000256" key="3">
    <source>
        <dbReference type="ARBA" id="ARBA00022723"/>
    </source>
</evidence>
<dbReference type="Pfam" id="PF07535">
    <property type="entry name" value="zf-DBF"/>
    <property type="match status" value="1"/>
</dbReference>
<sequence length="700" mass="79142">MKPGGLKSSSKGQFPCDMQERRERSNPPLKTVKKDSTKSDKLKYKPLTGKVFYLDIPSNILSEKIAKDLKELGGRVEGFLSKDISYLISNKKEAKFAQTLGQISSVPSPESVCNGGNSSPHPSSRRDRNDGSTFKLVDTVRMSRGKSLVEKAIKEQELIPSGSILSNALSWGVKILHTDDIKKYIDQKKKDLSLVKKSSTEIKDVEKVSTDQKIKSKLKNPFLKVEDRRCHYRPFYLQLSSFPVVNYSNPRPCSPFDVEKKNANGQKQIHNKQRKPAHSDREKGPVQVPAKHKRKKGYCECCMKKYDDLHAHVESEQHQNFAQSSQYQVVDDIISKFPCDFLELRENTPKVKRRKCSVGQFAPLIGTKKEELKERLMGRDIPLRWYSRENIAMETLKEGSEHVDLYPKSAQNNSTSEPSCSVCSYHTICSSETSRKLNGSTECIRIPKTSNLKEIVLSTNLVQLPPPKEESKAYMKNLPEIYEHCEPLSRQNSQGLSVNLNSLHTQIQESEFSERNNTSKSKRKLSNAVLLPAKCLKKVATHLPIDKELVDCNVVSNFPRELSIALESEKPSYSFPANKDPILLTDISIQSSPSIKLSRKVIRFIGRNKKGNQKQNMELCLQQAEKPPVLDETKNEQSSSTQALLQLFQTSDANSDFRGFSSIQENKDSSLMKNSWEDQHTDALWSLFSTSPSSSPFTGF</sequence>
<dbReference type="Gene3D" id="6.10.250.3410">
    <property type="entry name" value="DBF zinc finger"/>
    <property type="match status" value="1"/>
</dbReference>
<dbReference type="AlphaFoldDB" id="A0A9F2PMB4"/>
<dbReference type="GO" id="GO:0008270">
    <property type="term" value="F:zinc ion binding"/>
    <property type="evidence" value="ECO:0007669"/>
    <property type="project" value="UniProtKB-KW"/>
</dbReference>
<dbReference type="FunFam" id="6.10.250.3410:FF:000001">
    <property type="entry name" value="Protein DBF4 homolog A"/>
    <property type="match status" value="1"/>
</dbReference>
<evidence type="ECO:0000256" key="1">
    <source>
        <dbReference type="ARBA" id="ARBA00004123"/>
    </source>
</evidence>
<comment type="subunit">
    <text evidence="10">Forms a complex with CDC7. Note that CDC7 forms distinct complex either with DBF4A or DBF4B. Such complexes are stable upon replication stress. Interacts with MEN1, MCM2, ORC2, ORC4 and ORC6. Interacts (via IBM motifs) with PSIP1 (via IBD domain); phosphorylation increases its affinity for PSIP1.</text>
</comment>
<dbReference type="Proteomes" id="UP000695026">
    <property type="component" value="Unplaced"/>
</dbReference>
<dbReference type="GeneID" id="103064107"/>
<dbReference type="OrthoDB" id="21380at2759"/>
<evidence type="ECO:0000313" key="16">
    <source>
        <dbReference type="RefSeq" id="XP_007424762.1"/>
    </source>
</evidence>
<evidence type="ECO:0000256" key="11">
    <source>
        <dbReference type="PROSITE-ProRule" id="PRU00600"/>
    </source>
</evidence>
<proteinExistence type="predicted"/>
<dbReference type="PANTHER" id="PTHR15375:SF22">
    <property type="entry name" value="PROTEIN DBF4 HOMOLOG A"/>
    <property type="match status" value="1"/>
</dbReference>
<keyword evidence="14" id="KW-1185">Reference proteome</keyword>
<evidence type="ECO:0000256" key="9">
    <source>
        <dbReference type="ARBA" id="ARBA00040397"/>
    </source>
</evidence>
<dbReference type="InterPro" id="IPR006572">
    <property type="entry name" value="Znf_DBF"/>
</dbReference>
<dbReference type="OMA" id="QNMELCV"/>
<dbReference type="SMART" id="SM00586">
    <property type="entry name" value="ZnF_DBF"/>
    <property type="match status" value="1"/>
</dbReference>
<evidence type="ECO:0000256" key="2">
    <source>
        <dbReference type="ARBA" id="ARBA00022553"/>
    </source>
</evidence>
<feature type="region of interest" description="Disordered" evidence="12">
    <location>
        <begin position="256"/>
        <end position="289"/>
    </location>
</feature>
<reference evidence="15 16" key="1">
    <citation type="submission" date="2025-04" db="UniProtKB">
        <authorList>
            <consortium name="RefSeq"/>
        </authorList>
    </citation>
    <scope>IDENTIFICATION</scope>
    <source>
        <tissue evidence="15 16">Liver</tissue>
    </source>
</reference>
<dbReference type="PANTHER" id="PTHR15375">
    <property type="entry name" value="ACTIVATOR OF S-PHASE KINASE-RELATED"/>
    <property type="match status" value="1"/>
</dbReference>
<evidence type="ECO:0000259" key="13">
    <source>
        <dbReference type="PROSITE" id="PS51265"/>
    </source>
</evidence>
<feature type="domain" description="DBF4-type" evidence="13">
    <location>
        <begin position="292"/>
        <end position="340"/>
    </location>
</feature>
<name>A0A9F2PMB4_PYTBI</name>
<dbReference type="RefSeq" id="XP_007424761.1">
    <property type="nucleotide sequence ID" value="XM_007424699.3"/>
</dbReference>
<evidence type="ECO:0000256" key="7">
    <source>
        <dbReference type="ARBA" id="ARBA00023242"/>
    </source>
</evidence>
<dbReference type="PROSITE" id="PS51265">
    <property type="entry name" value="ZF_DBF4"/>
    <property type="match status" value="1"/>
</dbReference>
<dbReference type="GO" id="GO:0010571">
    <property type="term" value="P:positive regulation of nuclear cell cycle DNA replication"/>
    <property type="evidence" value="ECO:0007669"/>
    <property type="project" value="TreeGrafter"/>
</dbReference>
<evidence type="ECO:0000313" key="17">
    <source>
        <dbReference type="RefSeq" id="XP_025020207.1"/>
    </source>
</evidence>
<dbReference type="FunFam" id="2.10.50.40:FF:000001">
    <property type="entry name" value="Protein DBF4 homolog A"/>
    <property type="match status" value="1"/>
</dbReference>
<evidence type="ECO:0000256" key="6">
    <source>
        <dbReference type="ARBA" id="ARBA00022833"/>
    </source>
</evidence>
<dbReference type="KEGG" id="pbi:103064107"/>
<dbReference type="CTD" id="10926"/>
<organism evidence="14 15">
    <name type="scientific">Python bivittatus</name>
    <name type="common">Burmese python</name>
    <name type="synonym">Python molurus bivittatus</name>
    <dbReference type="NCBI Taxonomy" id="176946"/>
    <lineage>
        <taxon>Eukaryota</taxon>
        <taxon>Metazoa</taxon>
        <taxon>Chordata</taxon>
        <taxon>Craniata</taxon>
        <taxon>Vertebrata</taxon>
        <taxon>Euteleostomi</taxon>
        <taxon>Lepidosauria</taxon>
        <taxon>Squamata</taxon>
        <taxon>Bifurcata</taxon>
        <taxon>Unidentata</taxon>
        <taxon>Episquamata</taxon>
        <taxon>Toxicofera</taxon>
        <taxon>Serpentes</taxon>
        <taxon>Henophidia</taxon>
        <taxon>Pythonidae</taxon>
        <taxon>Python</taxon>
    </lineage>
</organism>
<dbReference type="RefSeq" id="XP_007424762.1">
    <property type="nucleotide sequence ID" value="XM_007424700.3"/>
</dbReference>
<accession>A0A9F2PMB4</accession>
<comment type="subcellular location">
    <subcellularLocation>
        <location evidence="1">Nucleus</location>
    </subcellularLocation>
</comment>
<evidence type="ECO:0000256" key="12">
    <source>
        <dbReference type="SAM" id="MobiDB-lite"/>
    </source>
</evidence>
<dbReference type="GO" id="GO:0003676">
    <property type="term" value="F:nucleic acid binding"/>
    <property type="evidence" value="ECO:0007669"/>
    <property type="project" value="InterPro"/>
</dbReference>
<evidence type="ECO:0000256" key="10">
    <source>
        <dbReference type="ARBA" id="ARBA00061819"/>
    </source>
</evidence>
<keyword evidence="6" id="KW-0862">Zinc</keyword>
<dbReference type="GO" id="GO:0043539">
    <property type="term" value="F:protein serine/threonine kinase activator activity"/>
    <property type="evidence" value="ECO:0007669"/>
    <property type="project" value="TreeGrafter"/>
</dbReference>
<keyword evidence="7" id="KW-0539">Nucleus</keyword>
<keyword evidence="8" id="KW-0131">Cell cycle</keyword>
<evidence type="ECO:0000313" key="15">
    <source>
        <dbReference type="RefSeq" id="XP_007424761.1"/>
    </source>
</evidence>
<dbReference type="Gene3D" id="2.10.50.40">
    <property type="match status" value="1"/>
</dbReference>
<gene>
    <name evidence="15 16 17" type="primary">DBF4</name>
</gene>
<dbReference type="RefSeq" id="XP_025020207.1">
    <property type="nucleotide sequence ID" value="XM_025164439.1"/>
</dbReference>
<dbReference type="GO" id="GO:1901987">
    <property type="term" value="P:regulation of cell cycle phase transition"/>
    <property type="evidence" value="ECO:0007669"/>
    <property type="project" value="TreeGrafter"/>
</dbReference>
<keyword evidence="3" id="KW-0479">Metal-binding</keyword>
<dbReference type="GO" id="GO:0031431">
    <property type="term" value="C:Dbf4-dependent protein kinase complex"/>
    <property type="evidence" value="ECO:0007669"/>
    <property type="project" value="TreeGrafter"/>
</dbReference>
<keyword evidence="4" id="KW-0677">Repeat</keyword>
<feature type="region of interest" description="Disordered" evidence="12">
    <location>
        <begin position="1"/>
        <end position="40"/>
    </location>
</feature>
<keyword evidence="2" id="KW-0597">Phosphoprotein</keyword>
<protein>
    <recommendedName>
        <fullName evidence="9">Protein DBF4 homolog A</fullName>
    </recommendedName>
</protein>
<dbReference type="InterPro" id="IPR038545">
    <property type="entry name" value="Znf_DBF_sf"/>
</dbReference>
<feature type="region of interest" description="Disordered" evidence="12">
    <location>
        <begin position="107"/>
        <end position="132"/>
    </location>
</feature>